<evidence type="ECO:0000313" key="1">
    <source>
        <dbReference type="EMBL" id="KAG2216621.1"/>
    </source>
</evidence>
<reference evidence="1 2" key="1">
    <citation type="submission" date="2020-12" db="EMBL/GenBank/DDBJ databases">
        <title>Metabolic potential, ecology and presence of endohyphal bacteria is reflected in genomic diversity of Mucoromycotina.</title>
        <authorList>
            <person name="Muszewska A."/>
            <person name="Okrasinska A."/>
            <person name="Steczkiewicz K."/>
            <person name="Drgas O."/>
            <person name="Orlowska M."/>
            <person name="Perlinska-Lenart U."/>
            <person name="Aleksandrzak-Piekarczyk T."/>
            <person name="Szatraj K."/>
            <person name="Zielenkiewicz U."/>
            <person name="Pilsyk S."/>
            <person name="Malc E."/>
            <person name="Mieczkowski P."/>
            <person name="Kruszewska J.S."/>
            <person name="Biernat P."/>
            <person name="Pawlowska J."/>
        </authorList>
    </citation>
    <scope>NUCLEOTIDE SEQUENCE [LARGE SCALE GENOMIC DNA]</scope>
    <source>
        <strain evidence="1 2">CBS 142.35</strain>
    </source>
</reference>
<keyword evidence="2" id="KW-1185">Reference proteome</keyword>
<sequence>MSLTPATPTAAPVAQPPTFGSNFGARAPNDILSAFAAAEPLSHIASDSIPNEDTLRYGFQAAKNRYTDLVFYLTEGRQLRLDHSNTLTGRAATIEQTLPMIPQNALNEITDLDSKREGERQWIASQLQWLHNNARNLLQTLILNYHWSIIDVCRDLPLTHDIMNLILNSVPIASVPTEGFSKSERSDKLNAVLEGPAIKWFSGLVPDVQHNFELFKQQFLQHFGGGTQPSRAALAELKLLCQGATPMSQFAPKFVELFHCAKIFSDALQLDYFSDRVHRELQEAIYMHGPSNL</sequence>
<dbReference type="OrthoDB" id="420169at2759"/>
<comment type="caution">
    <text evidence="1">The sequence shown here is derived from an EMBL/GenBank/DDBJ whole genome shotgun (WGS) entry which is preliminary data.</text>
</comment>
<evidence type="ECO:0008006" key="3">
    <source>
        <dbReference type="Google" id="ProtNLM"/>
    </source>
</evidence>
<dbReference type="EMBL" id="JAEPRB010000381">
    <property type="protein sequence ID" value="KAG2216621.1"/>
    <property type="molecule type" value="Genomic_DNA"/>
</dbReference>
<accession>A0A8H7VB16</accession>
<dbReference type="Proteomes" id="UP000646827">
    <property type="component" value="Unassembled WGS sequence"/>
</dbReference>
<evidence type="ECO:0000313" key="2">
    <source>
        <dbReference type="Proteomes" id="UP000646827"/>
    </source>
</evidence>
<proteinExistence type="predicted"/>
<organism evidence="1 2">
    <name type="scientific">Circinella minor</name>
    <dbReference type="NCBI Taxonomy" id="1195481"/>
    <lineage>
        <taxon>Eukaryota</taxon>
        <taxon>Fungi</taxon>
        <taxon>Fungi incertae sedis</taxon>
        <taxon>Mucoromycota</taxon>
        <taxon>Mucoromycotina</taxon>
        <taxon>Mucoromycetes</taxon>
        <taxon>Mucorales</taxon>
        <taxon>Lichtheimiaceae</taxon>
        <taxon>Circinella</taxon>
    </lineage>
</organism>
<gene>
    <name evidence="1" type="ORF">INT45_000421</name>
</gene>
<name>A0A8H7VB16_9FUNG</name>
<protein>
    <recommendedName>
        <fullName evidence="3">Retrotransposon gag domain-containing protein</fullName>
    </recommendedName>
</protein>
<dbReference type="AlphaFoldDB" id="A0A8H7VB16"/>